<comment type="caution">
    <text evidence="6">The sequence shown here is derived from an EMBL/GenBank/DDBJ whole genome shotgun (WGS) entry which is preliminary data.</text>
</comment>
<evidence type="ECO:0000256" key="3">
    <source>
        <dbReference type="ARBA" id="ARBA00022827"/>
    </source>
</evidence>
<proteinExistence type="predicted"/>
<evidence type="ECO:0000256" key="5">
    <source>
        <dbReference type="SAM" id="MobiDB-lite"/>
    </source>
</evidence>
<dbReference type="eggNOG" id="KOG3923">
    <property type="taxonomic scope" value="Eukaryota"/>
</dbReference>
<dbReference type="GO" id="GO:0003884">
    <property type="term" value="F:D-amino-acid oxidase activity"/>
    <property type="evidence" value="ECO:0007669"/>
    <property type="project" value="InterPro"/>
</dbReference>
<dbReference type="GO" id="GO:0005737">
    <property type="term" value="C:cytoplasm"/>
    <property type="evidence" value="ECO:0007669"/>
    <property type="project" value="TreeGrafter"/>
</dbReference>
<dbReference type="InterPro" id="IPR023209">
    <property type="entry name" value="DAO"/>
</dbReference>
<feature type="compositionally biased region" description="Low complexity" evidence="5">
    <location>
        <begin position="95"/>
        <end position="105"/>
    </location>
</feature>
<reference evidence="6 7" key="1">
    <citation type="submission" date="2015-12" db="EMBL/GenBank/DDBJ databases">
        <title>Draft genome sequence of Moniliophthora roreri, the causal agent of frosty pod rot of cacao.</title>
        <authorList>
            <person name="Aime M.C."/>
            <person name="Diaz-Valderrama J.R."/>
            <person name="Kijpornyongpan T."/>
            <person name="Phillips-Mora W."/>
        </authorList>
    </citation>
    <scope>NUCLEOTIDE SEQUENCE [LARGE SCALE GENOMIC DNA]</scope>
    <source>
        <strain evidence="6 7">MCA 2952</strain>
    </source>
</reference>
<dbReference type="PANTHER" id="PTHR11530:SF25">
    <property type="entry name" value="FAD DEPENDENT OXIDOREDUCTASE DOMAIN-CONTAINING PROTEIN"/>
    <property type="match status" value="1"/>
</dbReference>
<dbReference type="AlphaFoldDB" id="A0A0W0G002"/>
<keyword evidence="2" id="KW-0285">Flavoprotein</keyword>
<evidence type="ECO:0000313" key="6">
    <source>
        <dbReference type="EMBL" id="KTB41882.1"/>
    </source>
</evidence>
<keyword evidence="3" id="KW-0274">FAD</keyword>
<dbReference type="EMBL" id="LATX01001422">
    <property type="protein sequence ID" value="KTB41882.1"/>
    <property type="molecule type" value="Genomic_DNA"/>
</dbReference>
<keyword evidence="4" id="KW-0560">Oxidoreductase</keyword>
<feature type="region of interest" description="Disordered" evidence="5">
    <location>
        <begin position="76"/>
        <end position="113"/>
    </location>
</feature>
<evidence type="ECO:0000256" key="1">
    <source>
        <dbReference type="ARBA" id="ARBA00001974"/>
    </source>
</evidence>
<accession>A0A0W0G002</accession>
<name>A0A0W0G002_MONRR</name>
<evidence type="ECO:0008006" key="8">
    <source>
        <dbReference type="Google" id="ProtNLM"/>
    </source>
</evidence>
<evidence type="ECO:0000256" key="4">
    <source>
        <dbReference type="ARBA" id="ARBA00023002"/>
    </source>
</evidence>
<dbReference type="GO" id="GO:0071949">
    <property type="term" value="F:FAD binding"/>
    <property type="evidence" value="ECO:0007669"/>
    <property type="project" value="InterPro"/>
</dbReference>
<dbReference type="PANTHER" id="PTHR11530">
    <property type="entry name" value="D-AMINO ACID OXIDASE"/>
    <property type="match status" value="1"/>
</dbReference>
<dbReference type="GO" id="GO:0019478">
    <property type="term" value="P:D-amino acid catabolic process"/>
    <property type="evidence" value="ECO:0007669"/>
    <property type="project" value="TreeGrafter"/>
</dbReference>
<gene>
    <name evidence="6" type="ORF">WG66_5538</name>
</gene>
<dbReference type="Proteomes" id="UP000054988">
    <property type="component" value="Unassembled WGS sequence"/>
</dbReference>
<protein>
    <recommendedName>
        <fullName evidence="8">FAD dependent oxidoreductase domain-containing protein</fullName>
    </recommendedName>
</protein>
<evidence type="ECO:0000313" key="7">
    <source>
        <dbReference type="Proteomes" id="UP000054988"/>
    </source>
</evidence>
<dbReference type="Gene3D" id="3.40.50.720">
    <property type="entry name" value="NAD(P)-binding Rossmann-like Domain"/>
    <property type="match status" value="1"/>
</dbReference>
<dbReference type="SUPFAM" id="SSF51735">
    <property type="entry name" value="NAD(P)-binding Rossmann-fold domains"/>
    <property type="match status" value="1"/>
</dbReference>
<organism evidence="6 7">
    <name type="scientific">Moniliophthora roreri</name>
    <name type="common">Frosty pod rot fungus</name>
    <name type="synonym">Monilia roreri</name>
    <dbReference type="NCBI Taxonomy" id="221103"/>
    <lineage>
        <taxon>Eukaryota</taxon>
        <taxon>Fungi</taxon>
        <taxon>Dikarya</taxon>
        <taxon>Basidiomycota</taxon>
        <taxon>Agaricomycotina</taxon>
        <taxon>Agaricomycetes</taxon>
        <taxon>Agaricomycetidae</taxon>
        <taxon>Agaricales</taxon>
        <taxon>Marasmiineae</taxon>
        <taxon>Marasmiaceae</taxon>
        <taxon>Moniliophthora</taxon>
    </lineage>
</organism>
<comment type="cofactor">
    <cofactor evidence="1">
        <name>FAD</name>
        <dbReference type="ChEBI" id="CHEBI:57692"/>
    </cofactor>
</comment>
<sequence length="243" mass="27005">MSGEHEIFLNFDRIPAVQPGPDSPRVLIVGVGIVGMSTTWTLLDRGYHVTVVAEHFTTRNGKRLTSQIAGALNTPLPSAVIHPTKPPSKAPNAGPWSPTTSSNTSPPTPTSQEDTMVQMRNTMFLLDKLVKDDPLKLHKMREIERGGVNGFRHDPSVIHKDVYPLRGAVLRLLNNGHKWRKIKDALVVSATAEGHVESMVFIFIVTHNDEIFYVGGFSKPDNYDFDFDETDPKVRMIAKNAKE</sequence>
<evidence type="ECO:0000256" key="2">
    <source>
        <dbReference type="ARBA" id="ARBA00022630"/>
    </source>
</evidence>
<dbReference type="InterPro" id="IPR036291">
    <property type="entry name" value="NAD(P)-bd_dom_sf"/>
</dbReference>